<dbReference type="InterPro" id="IPR036890">
    <property type="entry name" value="HATPase_C_sf"/>
</dbReference>
<sequence>MRAETAQRAAPLMSGQVIRHSLMATPLAVREALGQLFHHPALQSFGPTTRDTAEIVLAEVLNNIVEHAYGGHGGHITVQVEVLADRLLCQIHDGGRPMPGLELPQGQLRRLRDDDLPEGGFGWHLIRSLARDLAYVRRQDLNTFSFRVDASQ</sequence>
<organism evidence="3 4">
    <name type="scientific">Gemmobacter fulvus</name>
    <dbReference type="NCBI Taxonomy" id="2840474"/>
    <lineage>
        <taxon>Bacteria</taxon>
        <taxon>Pseudomonadati</taxon>
        <taxon>Pseudomonadota</taxon>
        <taxon>Alphaproteobacteria</taxon>
        <taxon>Rhodobacterales</taxon>
        <taxon>Paracoccaceae</taxon>
        <taxon>Gemmobacter</taxon>
    </lineage>
</organism>
<evidence type="ECO:0000256" key="1">
    <source>
        <dbReference type="ARBA" id="ARBA00022527"/>
    </source>
</evidence>
<dbReference type="SUPFAM" id="SSF55874">
    <property type="entry name" value="ATPase domain of HSP90 chaperone/DNA topoisomerase II/histidine kinase"/>
    <property type="match status" value="1"/>
</dbReference>
<feature type="domain" description="Histidine kinase/HSP90-like ATPase" evidence="2">
    <location>
        <begin position="24"/>
        <end position="143"/>
    </location>
</feature>
<proteinExistence type="predicted"/>
<keyword evidence="4" id="KW-1185">Reference proteome</keyword>
<protein>
    <submittedName>
        <fullName evidence="3">ATP-binding protein</fullName>
    </submittedName>
</protein>
<dbReference type="EMBL" id="CP076361">
    <property type="protein sequence ID" value="QWK88922.1"/>
    <property type="molecule type" value="Genomic_DNA"/>
</dbReference>
<dbReference type="Pfam" id="PF13581">
    <property type="entry name" value="HATPase_c_2"/>
    <property type="match status" value="1"/>
</dbReference>
<dbReference type="InterPro" id="IPR050267">
    <property type="entry name" value="Anti-sigma-factor_SerPK"/>
</dbReference>
<evidence type="ECO:0000313" key="4">
    <source>
        <dbReference type="Proteomes" id="UP000679352"/>
    </source>
</evidence>
<dbReference type="Proteomes" id="UP000679352">
    <property type="component" value="Chromosome"/>
</dbReference>
<keyword evidence="3" id="KW-0067">ATP-binding</keyword>
<evidence type="ECO:0000259" key="2">
    <source>
        <dbReference type="Pfam" id="PF13581"/>
    </source>
</evidence>
<gene>
    <name evidence="3" type="ORF">KM031_08435</name>
</gene>
<evidence type="ECO:0000313" key="3">
    <source>
        <dbReference type="EMBL" id="QWK88922.1"/>
    </source>
</evidence>
<dbReference type="GO" id="GO:0004674">
    <property type="term" value="F:protein serine/threonine kinase activity"/>
    <property type="evidence" value="ECO:0007669"/>
    <property type="project" value="UniProtKB-KW"/>
</dbReference>
<dbReference type="GO" id="GO:0005524">
    <property type="term" value="F:ATP binding"/>
    <property type="evidence" value="ECO:0007669"/>
    <property type="project" value="UniProtKB-KW"/>
</dbReference>
<dbReference type="KEGG" id="gfu:KM031_08435"/>
<dbReference type="InterPro" id="IPR003594">
    <property type="entry name" value="HATPase_dom"/>
</dbReference>
<dbReference type="PANTHER" id="PTHR35526">
    <property type="entry name" value="ANTI-SIGMA-F FACTOR RSBW-RELATED"/>
    <property type="match status" value="1"/>
</dbReference>
<dbReference type="Gene3D" id="3.30.565.10">
    <property type="entry name" value="Histidine kinase-like ATPase, C-terminal domain"/>
    <property type="match status" value="1"/>
</dbReference>
<reference evidence="3" key="1">
    <citation type="submission" date="2021-06" db="EMBL/GenBank/DDBJ databases">
        <title>Direct submission.</title>
        <authorList>
            <person name="Lee C.-S."/>
            <person name="Jin L."/>
        </authorList>
    </citation>
    <scope>NUCLEOTIDE SEQUENCE</scope>
    <source>
        <strain evidence="3">Con5</strain>
    </source>
</reference>
<keyword evidence="1" id="KW-0808">Transferase</keyword>
<dbReference type="PANTHER" id="PTHR35526:SF3">
    <property type="entry name" value="ANTI-SIGMA-F FACTOR RSBW"/>
    <property type="match status" value="1"/>
</dbReference>
<dbReference type="RefSeq" id="WP_215506299.1">
    <property type="nucleotide sequence ID" value="NZ_CP076361.1"/>
</dbReference>
<name>A0A975P3Y7_9RHOB</name>
<keyword evidence="1" id="KW-0723">Serine/threonine-protein kinase</keyword>
<dbReference type="CDD" id="cd16936">
    <property type="entry name" value="HATPase_RsbW-like"/>
    <property type="match status" value="1"/>
</dbReference>
<dbReference type="AlphaFoldDB" id="A0A975P3Y7"/>
<keyword evidence="3" id="KW-0547">Nucleotide-binding</keyword>
<keyword evidence="1" id="KW-0418">Kinase</keyword>
<accession>A0A975P3Y7</accession>